<proteinExistence type="inferred from homology"/>
<dbReference type="Pfam" id="PF10093">
    <property type="entry name" value="EarP"/>
    <property type="match status" value="1"/>
</dbReference>
<sequence length="391" mass="43873">MHPRWDIFCRVIDNFGDIGVCWRLARQLAAEYELEVRLWVDEPAIFFRLCPEAAQAPLPRRIQGVQVHHWTADWVPVTPADLVIEAFGCTLPSAYIKAMALRPTPVLWINLEYLSAESWVEGCHGLPSPQGPGLYKYFFFPGFSEQTGGLLRESGLIEARQRFQQGSGERDAFLARLGIQPAPDARLISLFCYENPALASWLDQLARDPQPSLLLVPEGRVVADIGCWLGRLAPAVGECLTRGNLSLQLLPFLSPEDYDHLLWSCDLNLVRGEDSFVRAQWAGKPFLWQIYPQQEGAHLVKLEAFLQRYTQALDPAAARALEALWQAWNQGQPMAESWSALQPYSPRLAGHAEQWSRQIAGQKNSCAALVQFFKNWSKFAPGSTPSPFSGS</sequence>
<protein>
    <recommendedName>
        <fullName evidence="5">Protein-arginine rhamnosyltransferase</fullName>
    </recommendedName>
    <alternativeName>
        <fullName evidence="6">EF-P arginine rhamnosyltransferase</fullName>
    </alternativeName>
</protein>
<evidence type="ECO:0000256" key="1">
    <source>
        <dbReference type="ARBA" id="ARBA00022676"/>
    </source>
</evidence>
<keyword evidence="9" id="KW-1185">Reference proteome</keyword>
<evidence type="ECO:0000256" key="6">
    <source>
        <dbReference type="ARBA" id="ARBA00030025"/>
    </source>
</evidence>
<dbReference type="Proteomes" id="UP000280792">
    <property type="component" value="Unassembled WGS sequence"/>
</dbReference>
<evidence type="ECO:0000256" key="2">
    <source>
        <dbReference type="ARBA" id="ARBA00022679"/>
    </source>
</evidence>
<accession>A0A3P3VJW9</accession>
<comment type="catalytic activity">
    <reaction evidence="7">
        <text>dTDP-beta-L-rhamnose + L-arginyl-[protein] = N(omega)-(alpha-L-rhamnosyl)-L-arginyl-[protein] + dTDP + H(+)</text>
        <dbReference type="Rhea" id="RHEA:66692"/>
        <dbReference type="Rhea" id="RHEA-COMP:10532"/>
        <dbReference type="Rhea" id="RHEA-COMP:17096"/>
        <dbReference type="ChEBI" id="CHEBI:15378"/>
        <dbReference type="ChEBI" id="CHEBI:29965"/>
        <dbReference type="ChEBI" id="CHEBI:57510"/>
        <dbReference type="ChEBI" id="CHEBI:58369"/>
        <dbReference type="ChEBI" id="CHEBI:167445"/>
    </reaction>
    <physiologicalReaction direction="left-to-right" evidence="7">
        <dbReference type="Rhea" id="RHEA:66693"/>
    </physiologicalReaction>
</comment>
<gene>
    <name evidence="8" type="primary">earP</name>
    <name evidence="8" type="ORF">D0544_14285</name>
</gene>
<keyword evidence="8" id="KW-0648">Protein biosynthesis</keyword>
<reference evidence="8 9" key="2">
    <citation type="submission" date="2018-12" db="EMBL/GenBank/DDBJ databases">
        <title>Simiduia agarivorans gen. nov., sp. nov., a marine, agarolytic bacterium isolated from shallow coastal water from Keelung, Taiwan.</title>
        <authorList>
            <person name="Shieh W.Y."/>
        </authorList>
    </citation>
    <scope>NUCLEOTIDE SEQUENCE [LARGE SCALE GENOMIC DNA]</scope>
    <source>
        <strain evidence="8 9">GTF-13</strain>
    </source>
</reference>
<keyword evidence="8" id="KW-0251">Elongation factor</keyword>
<comment type="caution">
    <text evidence="8">The sequence shown here is derived from an EMBL/GenBank/DDBJ whole genome shotgun (WGS) entry which is preliminary data.</text>
</comment>
<dbReference type="GO" id="GO:0106361">
    <property type="term" value="F:protein-arginine rhamnosyltransferase activity"/>
    <property type="evidence" value="ECO:0007669"/>
    <property type="project" value="InterPro"/>
</dbReference>
<dbReference type="PIRSF" id="PIRSF015557">
    <property type="entry name" value="UCP015557"/>
    <property type="match status" value="1"/>
</dbReference>
<organism evidence="8 9">
    <name type="scientific">Aestuariirhabdus litorea</name>
    <dbReference type="NCBI Taxonomy" id="2528527"/>
    <lineage>
        <taxon>Bacteria</taxon>
        <taxon>Pseudomonadati</taxon>
        <taxon>Pseudomonadota</taxon>
        <taxon>Gammaproteobacteria</taxon>
        <taxon>Oceanospirillales</taxon>
        <taxon>Aestuariirhabdaceae</taxon>
        <taxon>Aestuariirhabdus</taxon>
    </lineage>
</organism>
<dbReference type="RefSeq" id="WP_125017287.1">
    <property type="nucleotide sequence ID" value="NZ_QWEZ01000002.1"/>
</dbReference>
<name>A0A3P3VJW9_9GAMM</name>
<keyword evidence="1" id="KW-0328">Glycosyltransferase</keyword>
<reference evidence="8 9" key="1">
    <citation type="submission" date="2018-08" db="EMBL/GenBank/DDBJ databases">
        <authorList>
            <person name="Khan S.A."/>
        </authorList>
    </citation>
    <scope>NUCLEOTIDE SEQUENCE [LARGE SCALE GENOMIC DNA]</scope>
    <source>
        <strain evidence="8 9">GTF-13</strain>
    </source>
</reference>
<keyword evidence="2 8" id="KW-0808">Transferase</keyword>
<evidence type="ECO:0000313" key="8">
    <source>
        <dbReference type="EMBL" id="RRJ83010.1"/>
    </source>
</evidence>
<dbReference type="EMBL" id="QWEZ01000002">
    <property type="protein sequence ID" value="RRJ83010.1"/>
    <property type="molecule type" value="Genomic_DNA"/>
</dbReference>
<comment type="function">
    <text evidence="3">Protein-arginine rhamnosyltransferase that catalyzes the transfer of a single rhamnose to elongation factor P (EF-P) on 'Lys-32', a modification required for EF-P-dependent rescue of polyproline stalled ribosomes.</text>
</comment>
<dbReference type="NCBIfam" id="TIGR03837">
    <property type="entry name" value="efp_Arg_rhamno"/>
    <property type="match status" value="1"/>
</dbReference>
<dbReference type="InterPro" id="IPR016633">
    <property type="entry name" value="EarP"/>
</dbReference>
<evidence type="ECO:0000256" key="5">
    <source>
        <dbReference type="ARBA" id="ARBA00024416"/>
    </source>
</evidence>
<evidence type="ECO:0000256" key="4">
    <source>
        <dbReference type="ARBA" id="ARBA00024346"/>
    </source>
</evidence>
<dbReference type="AlphaFoldDB" id="A0A3P3VJW9"/>
<evidence type="ECO:0000256" key="7">
    <source>
        <dbReference type="ARBA" id="ARBA00048472"/>
    </source>
</evidence>
<evidence type="ECO:0000256" key="3">
    <source>
        <dbReference type="ARBA" id="ARBA00024303"/>
    </source>
</evidence>
<evidence type="ECO:0000313" key="9">
    <source>
        <dbReference type="Proteomes" id="UP000280792"/>
    </source>
</evidence>
<dbReference type="GO" id="GO:0003746">
    <property type="term" value="F:translation elongation factor activity"/>
    <property type="evidence" value="ECO:0007669"/>
    <property type="project" value="UniProtKB-KW"/>
</dbReference>
<comment type="similarity">
    <text evidence="4">Belongs to the glycosyltransferase 104 family.</text>
</comment>